<protein>
    <submittedName>
        <fullName evidence="1">Uncharacterized protein</fullName>
    </submittedName>
</protein>
<dbReference type="RefSeq" id="WP_234541847.1">
    <property type="nucleotide sequence ID" value="NZ_CAKMAB010000069.1"/>
</dbReference>
<organism evidence="1 2">
    <name type="scientific">Paenibacillus pseudetheri</name>
    <dbReference type="NCBI Taxonomy" id="2897682"/>
    <lineage>
        <taxon>Bacteria</taxon>
        <taxon>Bacillati</taxon>
        <taxon>Bacillota</taxon>
        <taxon>Bacilli</taxon>
        <taxon>Bacillales</taxon>
        <taxon>Paenibacillaceae</taxon>
        <taxon>Paenibacillus</taxon>
    </lineage>
</organism>
<proteinExistence type="predicted"/>
<reference evidence="1" key="1">
    <citation type="submission" date="2021-12" db="EMBL/GenBank/DDBJ databases">
        <authorList>
            <person name="Criscuolo A."/>
        </authorList>
    </citation>
    <scope>NUCLEOTIDE SEQUENCE</scope>
    <source>
        <strain evidence="1">CIP111894</strain>
    </source>
</reference>
<comment type="caution">
    <text evidence="1">The sequence shown here is derived from an EMBL/GenBank/DDBJ whole genome shotgun (WGS) entry which is preliminary data.</text>
</comment>
<evidence type="ECO:0000313" key="1">
    <source>
        <dbReference type="EMBL" id="CAH1059779.1"/>
    </source>
</evidence>
<dbReference type="EMBL" id="CAKMAB010000069">
    <property type="protein sequence ID" value="CAH1059779.1"/>
    <property type="molecule type" value="Genomic_DNA"/>
</dbReference>
<sequence>MATSPGDARLVTNVLYTQAFTYSTSSGELTNMVNKLVEIGLALSHPYVGTFMTTMGFFISPNEYQSYNNTSVTIIHDGAITQKIVEVYQWNGFQYIWAPMLTTQKKNTYASVYSVSWKGNVRTTSESKSIGLVSGQAAPNFYNSDASLTSLGKNTTSPLFYSYVPGTLVWVPSVSLPF</sequence>
<accession>A0ABN8FVT2</accession>
<keyword evidence="2" id="KW-1185">Reference proteome</keyword>
<gene>
    <name evidence="1" type="ORF">PAECIP111894_05991</name>
</gene>
<name>A0ABN8FVT2_9BACL</name>
<dbReference type="Proteomes" id="UP000838749">
    <property type="component" value="Unassembled WGS sequence"/>
</dbReference>
<evidence type="ECO:0000313" key="2">
    <source>
        <dbReference type="Proteomes" id="UP000838749"/>
    </source>
</evidence>